<dbReference type="Pfam" id="PF00561">
    <property type="entry name" value="Abhydrolase_1"/>
    <property type="match status" value="1"/>
</dbReference>
<evidence type="ECO:0000256" key="2">
    <source>
        <dbReference type="ARBA" id="ARBA00038334"/>
    </source>
</evidence>
<protein>
    <recommendedName>
        <fullName evidence="4">AB hydrolase-1 domain-containing protein</fullName>
    </recommendedName>
</protein>
<comment type="similarity">
    <text evidence="2">Belongs to the AB hydrolase superfamily. Epoxide hydrolase family.</text>
</comment>
<dbReference type="PANTHER" id="PTHR43329">
    <property type="entry name" value="EPOXIDE HYDROLASE"/>
    <property type="match status" value="1"/>
</dbReference>
<dbReference type="InterPro" id="IPR000073">
    <property type="entry name" value="AB_hydrolase_1"/>
</dbReference>
<feature type="domain" description="AB hydrolase-1" evidence="4">
    <location>
        <begin position="18"/>
        <end position="121"/>
    </location>
</feature>
<keyword evidence="1" id="KW-0378">Hydrolase</keyword>
<dbReference type="GO" id="GO:0016787">
    <property type="term" value="F:hydrolase activity"/>
    <property type="evidence" value="ECO:0007669"/>
    <property type="project" value="UniProtKB-KW"/>
</dbReference>
<evidence type="ECO:0000256" key="3">
    <source>
        <dbReference type="SAM" id="Phobius"/>
    </source>
</evidence>
<reference evidence="5" key="1">
    <citation type="submission" date="2022-07" db="EMBL/GenBank/DDBJ databases">
        <title>Genome analysis of Parmales, a sister group of diatoms, reveals the evolutionary specialization of diatoms from phago-mixotrophs to photoautotrophs.</title>
        <authorList>
            <person name="Ban H."/>
            <person name="Sato S."/>
            <person name="Yoshikawa S."/>
            <person name="Kazumasa Y."/>
            <person name="Nakamura Y."/>
            <person name="Ichinomiya M."/>
            <person name="Saitoh K."/>
            <person name="Sato N."/>
            <person name="Blanc-Mathieu R."/>
            <person name="Endo H."/>
            <person name="Kuwata A."/>
            <person name="Ogata H."/>
        </authorList>
    </citation>
    <scope>NUCLEOTIDE SEQUENCE</scope>
</reference>
<comment type="caution">
    <text evidence="5">The sequence shown here is derived from an EMBL/GenBank/DDBJ whole genome shotgun (WGS) entry which is preliminary data.</text>
</comment>
<proteinExistence type="inferred from homology"/>
<dbReference type="SUPFAM" id="SSF53474">
    <property type="entry name" value="alpha/beta-Hydrolases"/>
    <property type="match status" value="1"/>
</dbReference>
<dbReference type="EMBL" id="BRXZ01003994">
    <property type="protein sequence ID" value="GMH66306.1"/>
    <property type="molecule type" value="Genomic_DNA"/>
</dbReference>
<dbReference type="Proteomes" id="UP001165082">
    <property type="component" value="Unassembled WGS sequence"/>
</dbReference>
<dbReference type="OrthoDB" id="408373at2759"/>
<evidence type="ECO:0000259" key="4">
    <source>
        <dbReference type="Pfam" id="PF00561"/>
    </source>
</evidence>
<keyword evidence="3" id="KW-1133">Transmembrane helix</keyword>
<dbReference type="PRINTS" id="PR00412">
    <property type="entry name" value="EPOXHYDRLASE"/>
</dbReference>
<organism evidence="5 6">
    <name type="scientific">Triparma retinervis</name>
    <dbReference type="NCBI Taxonomy" id="2557542"/>
    <lineage>
        <taxon>Eukaryota</taxon>
        <taxon>Sar</taxon>
        <taxon>Stramenopiles</taxon>
        <taxon>Ochrophyta</taxon>
        <taxon>Bolidophyceae</taxon>
        <taxon>Parmales</taxon>
        <taxon>Triparmaceae</taxon>
        <taxon>Triparma</taxon>
    </lineage>
</organism>
<keyword evidence="3" id="KW-0812">Transmembrane</keyword>
<evidence type="ECO:0000313" key="6">
    <source>
        <dbReference type="Proteomes" id="UP001165082"/>
    </source>
</evidence>
<gene>
    <name evidence="5" type="ORF">TrRE_jg8658</name>
</gene>
<keyword evidence="3" id="KW-0472">Membrane</keyword>
<dbReference type="InterPro" id="IPR000639">
    <property type="entry name" value="Epox_hydrolase-like"/>
</dbReference>
<evidence type="ECO:0000256" key="1">
    <source>
        <dbReference type="ARBA" id="ARBA00022801"/>
    </source>
</evidence>
<evidence type="ECO:0000313" key="5">
    <source>
        <dbReference type="EMBL" id="GMH66306.1"/>
    </source>
</evidence>
<accession>A0A9W7A5J8</accession>
<keyword evidence="6" id="KW-1185">Reference proteome</keyword>
<sequence>MEVVEPVIAGRVLEKGVPVMVFFSGFPDTYNSFDAMVPSFEKTHHIVKCIMPGFDKRRLPFKFIFGYPFETIVDSLCLVIKPLLDNGSEVTICAHDWGAYIVQRFLCKYPTMPSKVILLDVGIDDMKGKTFRDLFFTFAYRFWLAFAFIPSIFLDFIGVLMLAIFPWRYIGPTPKEYNMPRSPLEIKGFMTYPYFQLFASIVKCDKNLAPTFVKTVPTLFVYGKRKRVMFHGKSFLVDLGATKGCEHHCFNCGHWVQTQKPDELCQLIKEWEERLHSGGRK</sequence>
<dbReference type="AlphaFoldDB" id="A0A9W7A5J8"/>
<name>A0A9W7A5J8_9STRA</name>
<dbReference type="Gene3D" id="3.40.50.1820">
    <property type="entry name" value="alpha/beta hydrolase"/>
    <property type="match status" value="1"/>
</dbReference>
<feature type="transmembrane region" description="Helical" evidence="3">
    <location>
        <begin position="142"/>
        <end position="165"/>
    </location>
</feature>
<dbReference type="InterPro" id="IPR029058">
    <property type="entry name" value="AB_hydrolase_fold"/>
</dbReference>